<sequence>MEKMKNIFLTGITGFIGGTIAVKLKERNYNVVGLARKEEDVKAIQQLGFECVKGSLQDISVLKNAIEKCDAVIHTADSDNMYIADNFIDILKHSGKTFIYTSGSNIIANWDNPATAEFVYTEDFPIETTSPNGHRVAINNKILRAAIQNIRAIVIVPSMVYGDGLLLKKESAQLPLLIKTAKSKKAGVYTGNKEHGWSNIHVEDLAELYISALEKAKSGSYFFAENGFSTFYTLAKTIHHSLGYLGEPISLNTIEAIGIWGKMMATVALGSDCRMNSDKARTMLHWKPTHPYITAYIKTTLHHEI</sequence>
<evidence type="ECO:0000259" key="1">
    <source>
        <dbReference type="Pfam" id="PF01370"/>
    </source>
</evidence>
<dbReference type="Pfam" id="PF01370">
    <property type="entry name" value="Epimerase"/>
    <property type="match status" value="1"/>
</dbReference>
<feature type="domain" description="NAD-dependent epimerase/dehydratase" evidence="1">
    <location>
        <begin position="7"/>
        <end position="219"/>
    </location>
</feature>
<dbReference type="Proteomes" id="UP000249645">
    <property type="component" value="Unassembled WGS sequence"/>
</dbReference>
<gene>
    <name evidence="2" type="ORF">DI598_16980</name>
</gene>
<comment type="caution">
    <text evidence="2">The sequence shown here is derived from an EMBL/GenBank/DDBJ whole genome shotgun (WGS) entry which is preliminary data.</text>
</comment>
<dbReference type="InterPro" id="IPR036291">
    <property type="entry name" value="NAD(P)-bd_dom_sf"/>
</dbReference>
<proteinExistence type="predicted"/>
<reference evidence="2 3" key="1">
    <citation type="submission" date="2017-11" db="EMBL/GenBank/DDBJ databases">
        <title>Infants hospitalized years apart are colonized by the same room-sourced microbial strains.</title>
        <authorList>
            <person name="Brooks B."/>
            <person name="Olm M.R."/>
            <person name="Firek B.A."/>
            <person name="Baker R."/>
            <person name="Thomas B.C."/>
            <person name="Morowitz M.J."/>
            <person name="Banfield J.F."/>
        </authorList>
    </citation>
    <scope>NUCLEOTIDE SEQUENCE [LARGE SCALE GENOMIC DNA]</scope>
    <source>
        <strain evidence="2">S2_009_000_R2_76</strain>
    </source>
</reference>
<name>A0A2W5GGE3_9SPHI</name>
<dbReference type="GO" id="GO:0005737">
    <property type="term" value="C:cytoplasm"/>
    <property type="evidence" value="ECO:0007669"/>
    <property type="project" value="TreeGrafter"/>
</dbReference>
<dbReference type="InterPro" id="IPR001509">
    <property type="entry name" value="Epimerase_deHydtase"/>
</dbReference>
<dbReference type="GO" id="GO:0004029">
    <property type="term" value="F:aldehyde dehydrogenase (NAD+) activity"/>
    <property type="evidence" value="ECO:0007669"/>
    <property type="project" value="TreeGrafter"/>
</dbReference>
<dbReference type="SUPFAM" id="SSF51735">
    <property type="entry name" value="NAD(P)-binding Rossmann-fold domains"/>
    <property type="match status" value="1"/>
</dbReference>
<organism evidence="2 3">
    <name type="scientific">Pseudopedobacter saltans</name>
    <dbReference type="NCBI Taxonomy" id="151895"/>
    <lineage>
        <taxon>Bacteria</taxon>
        <taxon>Pseudomonadati</taxon>
        <taxon>Bacteroidota</taxon>
        <taxon>Sphingobacteriia</taxon>
        <taxon>Sphingobacteriales</taxon>
        <taxon>Sphingobacteriaceae</taxon>
        <taxon>Pseudopedobacter</taxon>
    </lineage>
</organism>
<dbReference type="InterPro" id="IPR051783">
    <property type="entry name" value="NAD(P)-dependent_oxidoreduct"/>
</dbReference>
<dbReference type="EMBL" id="QFOI01000435">
    <property type="protein sequence ID" value="PZP42392.1"/>
    <property type="molecule type" value="Genomic_DNA"/>
</dbReference>
<protein>
    <submittedName>
        <fullName evidence="2">Epimerase</fullName>
    </submittedName>
</protein>
<dbReference type="PANTHER" id="PTHR48079">
    <property type="entry name" value="PROTEIN YEEZ"/>
    <property type="match status" value="1"/>
</dbReference>
<dbReference type="PANTHER" id="PTHR48079:SF6">
    <property type="entry name" value="NAD(P)-BINDING DOMAIN-CONTAINING PROTEIN-RELATED"/>
    <property type="match status" value="1"/>
</dbReference>
<evidence type="ECO:0000313" key="2">
    <source>
        <dbReference type="EMBL" id="PZP42392.1"/>
    </source>
</evidence>
<accession>A0A2W5GGE3</accession>
<dbReference type="Gene3D" id="3.40.50.720">
    <property type="entry name" value="NAD(P)-binding Rossmann-like Domain"/>
    <property type="match status" value="1"/>
</dbReference>
<evidence type="ECO:0000313" key="3">
    <source>
        <dbReference type="Proteomes" id="UP000249645"/>
    </source>
</evidence>
<dbReference type="AlphaFoldDB" id="A0A2W5GGE3"/>